<dbReference type="AlphaFoldDB" id="A0A654DR44"/>
<evidence type="ECO:0000259" key="2">
    <source>
        <dbReference type="Pfam" id="PF22124"/>
    </source>
</evidence>
<evidence type="ECO:0008006" key="5">
    <source>
        <dbReference type="Google" id="ProtNLM"/>
    </source>
</evidence>
<dbReference type="PANTHER" id="PTHR31084">
    <property type="entry name" value="ALPHA-L-FUCOSIDASE 2"/>
    <property type="match status" value="1"/>
</dbReference>
<accession>A0A654DR44</accession>
<feature type="domain" description="Glycosyl hydrolase family 95 catalytic" evidence="2">
    <location>
        <begin position="1"/>
        <end position="177"/>
    </location>
</feature>
<organism evidence="3 4">
    <name type="scientific">Sphingobacterium multivorum</name>
    <dbReference type="NCBI Taxonomy" id="28454"/>
    <lineage>
        <taxon>Bacteria</taxon>
        <taxon>Pseudomonadati</taxon>
        <taxon>Bacteroidota</taxon>
        <taxon>Sphingobacteriia</taxon>
        <taxon>Sphingobacteriales</taxon>
        <taxon>Sphingobacteriaceae</taxon>
        <taxon>Sphingobacterium</taxon>
    </lineage>
</organism>
<dbReference type="Pfam" id="PF22124">
    <property type="entry name" value="Glyco_hydro_95_cat"/>
    <property type="match status" value="1"/>
</dbReference>
<dbReference type="Gene3D" id="1.50.10.10">
    <property type="match status" value="1"/>
</dbReference>
<proteinExistence type="predicted"/>
<dbReference type="InterPro" id="IPR012341">
    <property type="entry name" value="6hp_glycosidase-like_sf"/>
</dbReference>
<dbReference type="InterPro" id="IPR054363">
    <property type="entry name" value="GH95_cat"/>
</dbReference>
<dbReference type="RefSeq" id="WP_159333175.1">
    <property type="nucleotide sequence ID" value="NZ_DAMAQH010000006.1"/>
</dbReference>
<feature type="domain" description="Alpha fucosidase A-like C-terminal" evidence="1">
    <location>
        <begin position="179"/>
        <end position="240"/>
    </location>
</feature>
<dbReference type="InterPro" id="IPR008928">
    <property type="entry name" value="6-hairpin_glycosidase_sf"/>
</dbReference>
<sequence length="256" mass="28463">MGPSHDQQVIFNLFEHTLAASEILGLKDDAFGKALKAAKDKLARPKIGHDGRLMEWAEEFEEVEPAHRHLSHLFALYPGNKITLDRTPALAKAVQQSLERRGDDGVGWTYAWKIALWARLQQGDRALKLLNKQLRPTSDMDTKYDGGGGTYYNMFDACPPFQIDGNFGVIAGMAEMLLQSHEDFIELLPALPANWKDGEIKGLVARGAIEIDLKWTNGQLVSAAAKAKKKQKCRVKYAGKLLELELPAGEKVNLKI</sequence>
<reference evidence="3 4" key="1">
    <citation type="submission" date="2019-10" db="EMBL/GenBank/DDBJ databases">
        <authorList>
            <person name="Karimi E."/>
        </authorList>
    </citation>
    <scope>NUCLEOTIDE SEQUENCE [LARGE SCALE GENOMIC DNA]</scope>
    <source>
        <strain evidence="3">Sphingobacterium sp. 8BC</strain>
    </source>
</reference>
<dbReference type="InterPro" id="IPR049053">
    <property type="entry name" value="AFCA-like_C"/>
</dbReference>
<name>A0A654DR44_SPHMU</name>
<dbReference type="Proteomes" id="UP000432350">
    <property type="component" value="Unassembled WGS sequence"/>
</dbReference>
<evidence type="ECO:0000313" key="4">
    <source>
        <dbReference type="Proteomes" id="UP000432350"/>
    </source>
</evidence>
<gene>
    <name evidence="3" type="ORF">SPHINGO8BC_90515</name>
</gene>
<dbReference type="GO" id="GO:0005975">
    <property type="term" value="P:carbohydrate metabolic process"/>
    <property type="evidence" value="ECO:0007669"/>
    <property type="project" value="InterPro"/>
</dbReference>
<evidence type="ECO:0000313" key="3">
    <source>
        <dbReference type="EMBL" id="VXD08404.1"/>
    </source>
</evidence>
<dbReference type="EMBL" id="CABWMV010000028">
    <property type="protein sequence ID" value="VXD08404.1"/>
    <property type="molecule type" value="Genomic_DNA"/>
</dbReference>
<evidence type="ECO:0000259" key="1">
    <source>
        <dbReference type="Pfam" id="PF21307"/>
    </source>
</evidence>
<dbReference type="GO" id="GO:0004560">
    <property type="term" value="F:alpha-L-fucosidase activity"/>
    <property type="evidence" value="ECO:0007669"/>
    <property type="project" value="TreeGrafter"/>
</dbReference>
<dbReference type="PANTHER" id="PTHR31084:SF0">
    <property type="entry name" value="ALPHA-L-FUCOSIDASE 2"/>
    <property type="match status" value="1"/>
</dbReference>
<dbReference type="SUPFAM" id="SSF48208">
    <property type="entry name" value="Six-hairpin glycosidases"/>
    <property type="match status" value="1"/>
</dbReference>
<dbReference type="Pfam" id="PF21307">
    <property type="entry name" value="Glyco_hydro_95_C"/>
    <property type="match status" value="1"/>
</dbReference>
<protein>
    <recommendedName>
        <fullName evidence="5">Glycosyl hydrolase family 95 N-terminal domain-containing protein</fullName>
    </recommendedName>
</protein>